<sequence length="295" mass="32549">MKLEPGLSAFVTGGASGIGKALSLTLAKKGVHVTIVDFSEVNGKEVSVLVERELKKFHPMLQAPSSLFIRCDVSNSGDLAAAFDKHMESFGQLDICINCAGISTPISFYQDKSDGTSSWRRAVNVNLIAVIDGTHLAIKAMKDKGNPGVIINIGSASGLYPMHHDPIYSGTKGGVVMFTRSLIPYKRQGIRVNVLCPEFVLTELAQKMDPKFIQLTGGFMTMNMVVEGAFELIEDETKAGACLWITKRRGMEYWPTHMEERKYRVNPGNQRGAHHTSFLVLKFHAVLRKLFPFRS</sequence>
<dbReference type="InterPro" id="IPR002347">
    <property type="entry name" value="SDR_fam"/>
</dbReference>
<proteinExistence type="inferred from homology"/>
<accession>W1NMN1</accession>
<dbReference type="AlphaFoldDB" id="W1NMN1"/>
<dbReference type="PRINTS" id="PR00080">
    <property type="entry name" value="SDRFAMILY"/>
</dbReference>
<keyword evidence="2" id="KW-0560">Oxidoreductase</keyword>
<dbReference type="Pfam" id="PF00106">
    <property type="entry name" value="adh_short"/>
    <property type="match status" value="1"/>
</dbReference>
<evidence type="ECO:0000313" key="4">
    <source>
        <dbReference type="EMBL" id="ERM97142.1"/>
    </source>
</evidence>
<dbReference type="PRINTS" id="PR00081">
    <property type="entry name" value="GDHRDH"/>
</dbReference>
<protein>
    <submittedName>
        <fullName evidence="4">Uncharacterized protein</fullName>
    </submittedName>
</protein>
<evidence type="ECO:0000313" key="5">
    <source>
        <dbReference type="Proteomes" id="UP000017836"/>
    </source>
</evidence>
<dbReference type="PANTHER" id="PTHR44229">
    <property type="entry name" value="15-HYDROXYPROSTAGLANDIN DEHYDROGENASE [NAD(+)]"/>
    <property type="match status" value="1"/>
</dbReference>
<evidence type="ECO:0000256" key="2">
    <source>
        <dbReference type="ARBA" id="ARBA00023002"/>
    </source>
</evidence>
<dbReference type="Gramene" id="ERM97142">
    <property type="protein sequence ID" value="ERM97142"/>
    <property type="gene ID" value="AMTR_s00126p00099760"/>
</dbReference>
<dbReference type="CDD" id="cd05323">
    <property type="entry name" value="ADH_SDR_c_like"/>
    <property type="match status" value="1"/>
</dbReference>
<dbReference type="SUPFAM" id="SSF51735">
    <property type="entry name" value="NAD(P)-binding Rossmann-fold domains"/>
    <property type="match status" value="1"/>
</dbReference>
<dbReference type="Gene3D" id="3.40.50.720">
    <property type="entry name" value="NAD(P)-binding Rossmann-like Domain"/>
    <property type="match status" value="1"/>
</dbReference>
<dbReference type="InterPro" id="IPR036291">
    <property type="entry name" value="NAD(P)-bd_dom_sf"/>
</dbReference>
<dbReference type="OMA" id="STWIIAG"/>
<comment type="similarity">
    <text evidence="1 3">Belongs to the short-chain dehydrogenases/reductases (SDR) family.</text>
</comment>
<dbReference type="eggNOG" id="KOG4169">
    <property type="taxonomic scope" value="Eukaryota"/>
</dbReference>
<dbReference type="EMBL" id="KI396602">
    <property type="protein sequence ID" value="ERM97142.1"/>
    <property type="molecule type" value="Genomic_DNA"/>
</dbReference>
<dbReference type="Proteomes" id="UP000017836">
    <property type="component" value="Unassembled WGS sequence"/>
</dbReference>
<dbReference type="GO" id="GO:0005737">
    <property type="term" value="C:cytoplasm"/>
    <property type="evidence" value="ECO:0000318"/>
    <property type="project" value="GO_Central"/>
</dbReference>
<evidence type="ECO:0000256" key="1">
    <source>
        <dbReference type="ARBA" id="ARBA00006484"/>
    </source>
</evidence>
<evidence type="ECO:0000256" key="3">
    <source>
        <dbReference type="RuleBase" id="RU000363"/>
    </source>
</evidence>
<dbReference type="HOGENOM" id="CLU_010194_2_16_1"/>
<dbReference type="GO" id="GO:0016616">
    <property type="term" value="F:oxidoreductase activity, acting on the CH-OH group of donors, NAD or NADP as acceptor"/>
    <property type="evidence" value="ECO:0000318"/>
    <property type="project" value="GO_Central"/>
</dbReference>
<reference evidence="5" key="1">
    <citation type="journal article" date="2013" name="Science">
        <title>The Amborella genome and the evolution of flowering plants.</title>
        <authorList>
            <consortium name="Amborella Genome Project"/>
        </authorList>
    </citation>
    <scope>NUCLEOTIDE SEQUENCE [LARGE SCALE GENOMIC DNA]</scope>
</reference>
<dbReference type="PANTHER" id="PTHR44229:SF4">
    <property type="entry name" value="15-HYDROXYPROSTAGLANDIN DEHYDROGENASE [NAD(+)]"/>
    <property type="match status" value="1"/>
</dbReference>
<gene>
    <name evidence="4" type="ORF">AMTR_s00126p00099760</name>
</gene>
<dbReference type="STRING" id="13333.W1NMN1"/>
<organism evidence="4 5">
    <name type="scientific">Amborella trichopoda</name>
    <dbReference type="NCBI Taxonomy" id="13333"/>
    <lineage>
        <taxon>Eukaryota</taxon>
        <taxon>Viridiplantae</taxon>
        <taxon>Streptophyta</taxon>
        <taxon>Embryophyta</taxon>
        <taxon>Tracheophyta</taxon>
        <taxon>Spermatophyta</taxon>
        <taxon>Magnoliopsida</taxon>
        <taxon>Amborellales</taxon>
        <taxon>Amborellaceae</taxon>
        <taxon>Amborella</taxon>
    </lineage>
</organism>
<keyword evidence="5" id="KW-1185">Reference proteome</keyword>
<name>W1NMN1_AMBTC</name>